<evidence type="ECO:0000256" key="9">
    <source>
        <dbReference type="ARBA" id="ARBA00032230"/>
    </source>
</evidence>
<comment type="subunit">
    <text evidence="4">Monomer.</text>
</comment>
<dbReference type="Gene3D" id="3.20.20.80">
    <property type="entry name" value="Glycosidases"/>
    <property type="match status" value="1"/>
</dbReference>
<dbReference type="Gene3D" id="2.60.40.10">
    <property type="entry name" value="Immunoglobulins"/>
    <property type="match status" value="2"/>
</dbReference>
<dbReference type="STRING" id="1236989.JCM15548_12327"/>
<dbReference type="SUPFAM" id="SSF74650">
    <property type="entry name" value="Galactose mutarotase-like"/>
    <property type="match status" value="1"/>
</dbReference>
<evidence type="ECO:0000259" key="10">
    <source>
        <dbReference type="SMART" id="SM01038"/>
    </source>
</evidence>
<evidence type="ECO:0000256" key="6">
    <source>
        <dbReference type="ARBA" id="ARBA00022801"/>
    </source>
</evidence>
<dbReference type="PANTHER" id="PTHR46323">
    <property type="entry name" value="BETA-GALACTOSIDASE"/>
    <property type="match status" value="1"/>
</dbReference>
<dbReference type="InterPro" id="IPR013783">
    <property type="entry name" value="Ig-like_fold"/>
</dbReference>
<dbReference type="InterPro" id="IPR032312">
    <property type="entry name" value="LacZ_4"/>
</dbReference>
<sequence>MSGISRSVFLYSQPKVRMADYEVVTTLDKGCENGEFSLFVDVQNHLAKSERMEAEYTILDGVKELAKGSERLIVAGNSKTTMHLSANIPQVRPWSAEAPHLYTLLITLRDKKGKVLESTSSRIGFRRVEIVRGQLLVNGVPITIKGVNIHEHSPQTGQYLTEEQMLEDIQRMKEYNINAVRLSHYPFPERWYELCDEHGLYVLDEANIESHGFGYGAASPSFNENWELAHVDRIERMVKRSRNHASVIFWSLGNEAGNGPIFYAGYHAAKAADRTKRPVQYERTEIGGRLALEFDWNTDIIVPQYPDPYTFSWFGQQVLDRPFIASEYAHAMGNSMGNFQDYWDEINKYRQLQGGFIWDWVDQGLYKTNEAGQQIFAYGGNFGDNMPSDGNFLLNGIVFPDRSVKPATHEVKKAHESVRFKLLKTTRGSLRLLVENLYDFTTLEAFDFKGYVKADGQVVLTLDLPSLKAQPHVGQIVEVDFTPLQLLPGTEYFLHLEATTRAASSMLKAGHMVAHEQIKLNWQSAPEYASPQVADLNVKVGEGTLTLSNAQVRVVFDTAKGQMVTYQVGQTDYLHAGNGPQPDLWRAVTDNDFGNGMHVNSIDWKKAMHQATCDLFEHQRISKDVVEVRANYHLKETANAYTITYMVYGDGRIGVMNHLSASAAETADIPRVGMNFLLKKEFQNLTWFGRGPWENYMDRKASSFIDLYQGKVIDQMVPYIRPQENGNKTDVRWAVLSNDQGKGLMVVNRQSDREGFEMTAMPYLTADFDAREGYDYGPVHLEQKNMADVQPRDFVRWNIDYGQRGVAGVNSWGAGPLNKNLLKPDRDYRYGFMLVPVQTNDIGQWIDLAKRYLYF</sequence>
<dbReference type="InterPro" id="IPR006102">
    <property type="entry name" value="Ig-like_GH2"/>
</dbReference>
<proteinExistence type="inferred from homology"/>
<reference evidence="11 12" key="1">
    <citation type="journal article" date="2015" name="Microbes Environ.">
        <title>Distribution and evolution of nitrogen fixation genes in the phylum bacteroidetes.</title>
        <authorList>
            <person name="Inoue J."/>
            <person name="Oshima K."/>
            <person name="Suda W."/>
            <person name="Sakamoto M."/>
            <person name="Iino T."/>
            <person name="Noda S."/>
            <person name="Hongoh Y."/>
            <person name="Hattori M."/>
            <person name="Ohkuma M."/>
        </authorList>
    </citation>
    <scope>NUCLEOTIDE SEQUENCE [LARGE SCALE GENOMIC DNA]</scope>
    <source>
        <strain evidence="11">JCM 15548</strain>
    </source>
</reference>
<protein>
    <recommendedName>
        <fullName evidence="5">beta-galactosidase</fullName>
        <ecNumber evidence="5">3.2.1.23</ecNumber>
    </recommendedName>
    <alternativeName>
        <fullName evidence="9">Lactase</fullName>
    </alternativeName>
</protein>
<evidence type="ECO:0000256" key="1">
    <source>
        <dbReference type="ARBA" id="ARBA00001412"/>
    </source>
</evidence>
<dbReference type="Pfam" id="PF16353">
    <property type="entry name" value="LacZ_4"/>
    <property type="match status" value="1"/>
</dbReference>
<keyword evidence="6" id="KW-0378">Hydrolase</keyword>
<dbReference type="EMBL" id="BAZW01000017">
    <property type="protein sequence ID" value="GAO30080.1"/>
    <property type="molecule type" value="Genomic_DNA"/>
</dbReference>
<organism evidence="11 12">
    <name type="scientific">Geofilum rubicundum JCM 15548</name>
    <dbReference type="NCBI Taxonomy" id="1236989"/>
    <lineage>
        <taxon>Bacteria</taxon>
        <taxon>Pseudomonadati</taxon>
        <taxon>Bacteroidota</taxon>
        <taxon>Bacteroidia</taxon>
        <taxon>Marinilabiliales</taxon>
        <taxon>Marinilabiliaceae</taxon>
        <taxon>Geofilum</taxon>
    </lineage>
</organism>
<dbReference type="Proteomes" id="UP000032900">
    <property type="component" value="Unassembled WGS sequence"/>
</dbReference>
<feature type="domain" description="Beta galactosidase small chain/" evidence="10">
    <location>
        <begin position="546"/>
        <end position="835"/>
    </location>
</feature>
<evidence type="ECO:0000313" key="12">
    <source>
        <dbReference type="Proteomes" id="UP000032900"/>
    </source>
</evidence>
<dbReference type="InterPro" id="IPR017853">
    <property type="entry name" value="GH"/>
</dbReference>
<comment type="cofactor">
    <cofactor evidence="2">
        <name>Ca(2+)</name>
        <dbReference type="ChEBI" id="CHEBI:29108"/>
    </cofactor>
</comment>
<dbReference type="InterPro" id="IPR006103">
    <property type="entry name" value="Glyco_hydro_2_cat"/>
</dbReference>
<keyword evidence="8" id="KW-0326">Glycosidase</keyword>
<keyword evidence="12" id="KW-1185">Reference proteome</keyword>
<dbReference type="InterPro" id="IPR006101">
    <property type="entry name" value="Glyco_hydro_2"/>
</dbReference>
<comment type="caution">
    <text evidence="11">The sequence shown here is derived from an EMBL/GenBank/DDBJ whole genome shotgun (WGS) entry which is preliminary data.</text>
</comment>
<dbReference type="InterPro" id="IPR050347">
    <property type="entry name" value="Bact_Beta-galactosidase"/>
</dbReference>
<dbReference type="PRINTS" id="PR00132">
    <property type="entry name" value="GLHYDRLASE2"/>
</dbReference>
<dbReference type="SUPFAM" id="SSF49303">
    <property type="entry name" value="beta-Galactosidase/glucuronidase domain"/>
    <property type="match status" value="2"/>
</dbReference>
<dbReference type="EC" id="3.2.1.23" evidence="5"/>
<evidence type="ECO:0000256" key="8">
    <source>
        <dbReference type="ARBA" id="ARBA00023295"/>
    </source>
</evidence>
<name>A0A0E9LYY7_9BACT</name>
<dbReference type="AlphaFoldDB" id="A0A0E9LYY7"/>
<evidence type="ECO:0000256" key="7">
    <source>
        <dbReference type="ARBA" id="ARBA00022837"/>
    </source>
</evidence>
<dbReference type="PANTHER" id="PTHR46323:SF2">
    <property type="entry name" value="BETA-GALACTOSIDASE"/>
    <property type="match status" value="1"/>
</dbReference>
<accession>A0A0E9LYY7</accession>
<evidence type="ECO:0000256" key="5">
    <source>
        <dbReference type="ARBA" id="ARBA00012756"/>
    </source>
</evidence>
<dbReference type="Pfam" id="PF00703">
    <property type="entry name" value="Glyco_hydro_2"/>
    <property type="match status" value="1"/>
</dbReference>
<evidence type="ECO:0000256" key="2">
    <source>
        <dbReference type="ARBA" id="ARBA00001913"/>
    </source>
</evidence>
<dbReference type="Pfam" id="PF02929">
    <property type="entry name" value="Bgal_small_N"/>
    <property type="match status" value="1"/>
</dbReference>
<evidence type="ECO:0000256" key="4">
    <source>
        <dbReference type="ARBA" id="ARBA00011245"/>
    </source>
</evidence>
<dbReference type="GO" id="GO:0030246">
    <property type="term" value="F:carbohydrate binding"/>
    <property type="evidence" value="ECO:0007669"/>
    <property type="project" value="InterPro"/>
</dbReference>
<evidence type="ECO:0000313" key="11">
    <source>
        <dbReference type="EMBL" id="GAO30080.1"/>
    </source>
</evidence>
<gene>
    <name evidence="11" type="ORF">JCM15548_12327</name>
</gene>
<dbReference type="GO" id="GO:0004565">
    <property type="term" value="F:beta-galactosidase activity"/>
    <property type="evidence" value="ECO:0007669"/>
    <property type="project" value="UniProtKB-EC"/>
</dbReference>
<comment type="similarity">
    <text evidence="3">Belongs to the glycosyl hydrolase 2 family.</text>
</comment>
<dbReference type="Gene3D" id="2.70.98.10">
    <property type="match status" value="1"/>
</dbReference>
<dbReference type="InterPro" id="IPR011013">
    <property type="entry name" value="Gal_mutarotase_sf_dom"/>
</dbReference>
<dbReference type="SMART" id="SM01038">
    <property type="entry name" value="Bgal_small_N"/>
    <property type="match status" value="1"/>
</dbReference>
<dbReference type="InterPro" id="IPR004199">
    <property type="entry name" value="B-gal_small/dom_5"/>
</dbReference>
<dbReference type="GO" id="GO:0009341">
    <property type="term" value="C:beta-galactosidase complex"/>
    <property type="evidence" value="ECO:0007669"/>
    <property type="project" value="InterPro"/>
</dbReference>
<dbReference type="InterPro" id="IPR014718">
    <property type="entry name" value="GH-type_carb-bd"/>
</dbReference>
<comment type="catalytic activity">
    <reaction evidence="1">
        <text>Hydrolysis of terminal non-reducing beta-D-galactose residues in beta-D-galactosides.</text>
        <dbReference type="EC" id="3.2.1.23"/>
    </reaction>
</comment>
<keyword evidence="7" id="KW-0106">Calcium</keyword>
<dbReference type="InterPro" id="IPR036156">
    <property type="entry name" value="Beta-gal/glucu_dom_sf"/>
</dbReference>
<dbReference type="SUPFAM" id="SSF51445">
    <property type="entry name" value="(Trans)glycosidases"/>
    <property type="match status" value="1"/>
</dbReference>
<evidence type="ECO:0000256" key="3">
    <source>
        <dbReference type="ARBA" id="ARBA00007401"/>
    </source>
</evidence>
<dbReference type="Pfam" id="PF02836">
    <property type="entry name" value="Glyco_hydro_2_C"/>
    <property type="match status" value="1"/>
</dbReference>
<dbReference type="GO" id="GO:0005990">
    <property type="term" value="P:lactose catabolic process"/>
    <property type="evidence" value="ECO:0007669"/>
    <property type="project" value="TreeGrafter"/>
</dbReference>